<reference evidence="2" key="1">
    <citation type="submission" date="2018-11" db="EMBL/GenBank/DDBJ databases">
        <authorList>
            <consortium name="Pathogen Informatics"/>
        </authorList>
    </citation>
    <scope>NUCLEOTIDE SEQUENCE</scope>
</reference>
<dbReference type="EMBL" id="CAAALY010076815">
    <property type="protein sequence ID" value="VEL25886.1"/>
    <property type="molecule type" value="Genomic_DNA"/>
</dbReference>
<dbReference type="Pfam" id="PF23953">
    <property type="entry name" value="TPR_COPA_B"/>
    <property type="match status" value="1"/>
</dbReference>
<protein>
    <recommendedName>
        <fullName evidence="1">COPA/B TPR domain-containing protein</fullName>
    </recommendedName>
</protein>
<dbReference type="InterPro" id="IPR056176">
    <property type="entry name" value="TPR_COPA_B"/>
</dbReference>
<dbReference type="AlphaFoldDB" id="A0A448X1L7"/>
<feature type="domain" description="COPA/B TPR" evidence="1">
    <location>
        <begin position="1"/>
        <end position="30"/>
    </location>
</feature>
<dbReference type="Proteomes" id="UP000784294">
    <property type="component" value="Unassembled WGS sequence"/>
</dbReference>
<dbReference type="OrthoDB" id="2150324at2759"/>
<evidence type="ECO:0000313" key="3">
    <source>
        <dbReference type="Proteomes" id="UP000784294"/>
    </source>
</evidence>
<dbReference type="Gene3D" id="1.25.40.470">
    <property type="match status" value="1"/>
</dbReference>
<sequence>MVDSNRLPEAAFFARTYLPSRVPGIVEKWRAFLAKTNPKFAESLANPNEYPNLFPDYEVRLPSKS</sequence>
<proteinExistence type="predicted"/>
<evidence type="ECO:0000313" key="2">
    <source>
        <dbReference type="EMBL" id="VEL25886.1"/>
    </source>
</evidence>
<gene>
    <name evidence="2" type="ORF">PXEA_LOCUS19326</name>
</gene>
<name>A0A448X1L7_9PLAT</name>
<keyword evidence="3" id="KW-1185">Reference proteome</keyword>
<evidence type="ECO:0000259" key="1">
    <source>
        <dbReference type="Pfam" id="PF23953"/>
    </source>
</evidence>
<comment type="caution">
    <text evidence="2">The sequence shown here is derived from an EMBL/GenBank/DDBJ whole genome shotgun (WGS) entry which is preliminary data.</text>
</comment>
<organism evidence="2 3">
    <name type="scientific">Protopolystoma xenopodis</name>
    <dbReference type="NCBI Taxonomy" id="117903"/>
    <lineage>
        <taxon>Eukaryota</taxon>
        <taxon>Metazoa</taxon>
        <taxon>Spiralia</taxon>
        <taxon>Lophotrochozoa</taxon>
        <taxon>Platyhelminthes</taxon>
        <taxon>Monogenea</taxon>
        <taxon>Polyopisthocotylea</taxon>
        <taxon>Polystomatidea</taxon>
        <taxon>Polystomatidae</taxon>
        <taxon>Protopolystoma</taxon>
    </lineage>
</organism>
<accession>A0A448X1L7</accession>